<dbReference type="SUPFAM" id="SSF103088">
    <property type="entry name" value="OmpA-like"/>
    <property type="match status" value="1"/>
</dbReference>
<gene>
    <name evidence="10" type="ORF">CQW29_01630</name>
</gene>
<dbReference type="InterPro" id="IPR006665">
    <property type="entry name" value="OmpA-like"/>
</dbReference>
<comment type="caution">
    <text evidence="10">The sequence shown here is derived from an EMBL/GenBank/DDBJ whole genome shotgun (WGS) entry which is preliminary data.</text>
</comment>
<feature type="transmembrane region" description="Helical" evidence="8">
    <location>
        <begin position="28"/>
        <end position="47"/>
    </location>
</feature>
<keyword evidence="11" id="KW-1185">Reference proteome</keyword>
<dbReference type="InterPro" id="IPR025713">
    <property type="entry name" value="MotB-like_N_dom"/>
</dbReference>
<feature type="domain" description="OmpA-like" evidence="9">
    <location>
        <begin position="153"/>
        <end position="272"/>
    </location>
</feature>
<evidence type="ECO:0000256" key="5">
    <source>
        <dbReference type="ARBA" id="ARBA00022989"/>
    </source>
</evidence>
<evidence type="ECO:0000256" key="4">
    <source>
        <dbReference type="ARBA" id="ARBA00022692"/>
    </source>
</evidence>
<comment type="subcellular location">
    <subcellularLocation>
        <location evidence="1">Cell membrane</location>
        <topology evidence="1">Single-pass membrane protein</topology>
    </subcellularLocation>
</comment>
<keyword evidence="6 7" id="KW-0472">Membrane</keyword>
<dbReference type="Proteomes" id="UP000239181">
    <property type="component" value="Unassembled WGS sequence"/>
</dbReference>
<dbReference type="PROSITE" id="PS51123">
    <property type="entry name" value="OMPA_2"/>
    <property type="match status" value="1"/>
</dbReference>
<keyword evidence="10" id="KW-0969">Cilium</keyword>
<evidence type="ECO:0000256" key="1">
    <source>
        <dbReference type="ARBA" id="ARBA00004162"/>
    </source>
</evidence>
<dbReference type="PANTHER" id="PTHR30329:SF21">
    <property type="entry name" value="LIPOPROTEIN YIAD-RELATED"/>
    <property type="match status" value="1"/>
</dbReference>
<evidence type="ECO:0000259" key="9">
    <source>
        <dbReference type="PROSITE" id="PS51123"/>
    </source>
</evidence>
<dbReference type="NCBIfam" id="NF005273">
    <property type="entry name" value="PRK06778.1"/>
    <property type="match status" value="1"/>
</dbReference>
<keyword evidence="4 8" id="KW-0812">Transmembrane</keyword>
<comment type="similarity">
    <text evidence="2">Belongs to the MotB family.</text>
</comment>
<dbReference type="OrthoDB" id="9809186at2"/>
<evidence type="ECO:0000313" key="11">
    <source>
        <dbReference type="Proteomes" id="UP000239181"/>
    </source>
</evidence>
<evidence type="ECO:0000256" key="8">
    <source>
        <dbReference type="SAM" id="Phobius"/>
    </source>
</evidence>
<organism evidence="10 11">
    <name type="scientific">Pantoea coffeiphila</name>
    <dbReference type="NCBI Taxonomy" id="1465635"/>
    <lineage>
        <taxon>Bacteria</taxon>
        <taxon>Pseudomonadati</taxon>
        <taxon>Pseudomonadota</taxon>
        <taxon>Gammaproteobacteria</taxon>
        <taxon>Enterobacterales</taxon>
        <taxon>Erwiniaceae</taxon>
        <taxon>Pantoea</taxon>
    </lineage>
</organism>
<evidence type="ECO:0000256" key="2">
    <source>
        <dbReference type="ARBA" id="ARBA00008914"/>
    </source>
</evidence>
<dbReference type="Gene3D" id="3.30.1330.60">
    <property type="entry name" value="OmpA-like domain"/>
    <property type="match status" value="1"/>
</dbReference>
<evidence type="ECO:0000313" key="10">
    <source>
        <dbReference type="EMBL" id="PRD17361.1"/>
    </source>
</evidence>
<reference evidence="10 11" key="1">
    <citation type="submission" date="2017-10" db="EMBL/GenBank/DDBJ databases">
        <title>Draft genome of two endophytic bacteria isolated from 'guarana' Paullinia cupana (Mart.) Ducke.</title>
        <authorList>
            <person name="Siqueira K.A."/>
            <person name="Liotti R.G."/>
            <person name="Mendes T.A."/>
            <person name="Soares M.A."/>
        </authorList>
    </citation>
    <scope>NUCLEOTIDE SEQUENCE [LARGE SCALE GENOMIC DNA]</scope>
    <source>
        <strain evidence="10 11">342</strain>
    </source>
</reference>
<dbReference type="RefSeq" id="WP_105590960.1">
    <property type="nucleotide sequence ID" value="NZ_PDET01000001.1"/>
</dbReference>
<dbReference type="InterPro" id="IPR050330">
    <property type="entry name" value="Bact_OuterMem_StrucFunc"/>
</dbReference>
<keyword evidence="3" id="KW-1003">Cell membrane</keyword>
<sequence length="297" mass="32538">MKKGSHTTIIKRGGKKAHHGVHTGAWKVAFADFTLAMMALFMVLWIVGAVSKEERQEIVANLNGTSIFDGTVFSPISDPAAIAGPAPIMTSLPVQAAEANESAEQEASQPESLENVLSRSDRELNELGEAIARITAELNAQGNLSLEKVPQGLRILLQDDDDRVMFERGSAQMTPFFTRLLSELAPVFNRIDNKVIINGHTDAANYRDNAGYNNWNLSGDRALAARTVLAKGGLEAKRVLQVNAMADRMLLDPKNPLSARNRRIEIMVLTQSASDTLYQFYGRNGVKVVKPIAERLQ</sequence>
<accession>A0A2S9IHU4</accession>
<keyword evidence="10" id="KW-0966">Cell projection</keyword>
<keyword evidence="5 8" id="KW-1133">Transmembrane helix</keyword>
<dbReference type="AlphaFoldDB" id="A0A2S9IHU4"/>
<evidence type="ECO:0000256" key="6">
    <source>
        <dbReference type="ARBA" id="ARBA00023136"/>
    </source>
</evidence>
<evidence type="ECO:0000256" key="7">
    <source>
        <dbReference type="PROSITE-ProRule" id="PRU00473"/>
    </source>
</evidence>
<dbReference type="Pfam" id="PF13677">
    <property type="entry name" value="MotB_plug"/>
    <property type="match status" value="1"/>
</dbReference>
<dbReference type="EMBL" id="PDET01000001">
    <property type="protein sequence ID" value="PRD17361.1"/>
    <property type="molecule type" value="Genomic_DNA"/>
</dbReference>
<proteinExistence type="inferred from homology"/>
<dbReference type="CDD" id="cd07185">
    <property type="entry name" value="OmpA_C-like"/>
    <property type="match status" value="1"/>
</dbReference>
<dbReference type="Pfam" id="PF00691">
    <property type="entry name" value="OmpA"/>
    <property type="match status" value="1"/>
</dbReference>
<evidence type="ECO:0000256" key="3">
    <source>
        <dbReference type="ARBA" id="ARBA00022475"/>
    </source>
</evidence>
<dbReference type="GO" id="GO:0005886">
    <property type="term" value="C:plasma membrane"/>
    <property type="evidence" value="ECO:0007669"/>
    <property type="project" value="UniProtKB-SubCell"/>
</dbReference>
<name>A0A2S9IHU4_9GAMM</name>
<dbReference type="InterPro" id="IPR036737">
    <property type="entry name" value="OmpA-like_sf"/>
</dbReference>
<protein>
    <submittedName>
        <fullName evidence="10">Putative lateral flagellar export/assembly protein LafU</fullName>
    </submittedName>
</protein>
<dbReference type="PANTHER" id="PTHR30329">
    <property type="entry name" value="STATOR ELEMENT OF FLAGELLAR MOTOR COMPLEX"/>
    <property type="match status" value="1"/>
</dbReference>
<keyword evidence="10" id="KW-0282">Flagellum</keyword>